<evidence type="ECO:0000313" key="6">
    <source>
        <dbReference type="EMBL" id="OTG15421.1"/>
    </source>
</evidence>
<keyword evidence="7" id="KW-1185">Reference proteome</keyword>
<keyword evidence="3" id="KW-0032">Aminotransferase</keyword>
<dbReference type="Gene3D" id="3.90.1150.10">
    <property type="entry name" value="Aspartate Aminotransferase, domain 1"/>
    <property type="match status" value="1"/>
</dbReference>
<dbReference type="InterPro" id="IPR015424">
    <property type="entry name" value="PyrdxlP-dep_Trfase"/>
</dbReference>
<evidence type="ECO:0000313" key="7">
    <source>
        <dbReference type="Proteomes" id="UP000215914"/>
    </source>
</evidence>
<dbReference type="PANTHER" id="PTHR46383">
    <property type="entry name" value="ASPARTATE AMINOTRANSFERASE"/>
    <property type="match status" value="1"/>
</dbReference>
<comment type="similarity">
    <text evidence="2">Belongs to the class-I pyridoxal-phosphate-dependent aminotransferase family.</text>
</comment>
<evidence type="ECO:0000256" key="3">
    <source>
        <dbReference type="ARBA" id="ARBA00022576"/>
    </source>
</evidence>
<name>A0A251TZK6_HELAN</name>
<dbReference type="InParanoid" id="A0A251TZK6"/>
<dbReference type="PANTHER" id="PTHR46383:SF1">
    <property type="entry name" value="ASPARTATE AMINOTRANSFERASE"/>
    <property type="match status" value="1"/>
</dbReference>
<evidence type="ECO:0000256" key="1">
    <source>
        <dbReference type="ARBA" id="ARBA00001933"/>
    </source>
</evidence>
<dbReference type="SUPFAM" id="SSF53383">
    <property type="entry name" value="PLP-dependent transferases"/>
    <property type="match status" value="1"/>
</dbReference>
<keyword evidence="5" id="KW-0663">Pyridoxal phosphate</keyword>
<accession>A0A251TZK6</accession>
<dbReference type="InterPro" id="IPR050596">
    <property type="entry name" value="AspAT/PAT-like"/>
</dbReference>
<reference evidence="7" key="1">
    <citation type="journal article" date="2017" name="Nature">
        <title>The sunflower genome provides insights into oil metabolism, flowering and Asterid evolution.</title>
        <authorList>
            <person name="Badouin H."/>
            <person name="Gouzy J."/>
            <person name="Grassa C.J."/>
            <person name="Murat F."/>
            <person name="Staton S.E."/>
            <person name="Cottret L."/>
            <person name="Lelandais-Briere C."/>
            <person name="Owens G.L."/>
            <person name="Carrere S."/>
            <person name="Mayjonade B."/>
            <person name="Legrand L."/>
            <person name="Gill N."/>
            <person name="Kane N.C."/>
            <person name="Bowers J.E."/>
            <person name="Hubner S."/>
            <person name="Bellec A."/>
            <person name="Berard A."/>
            <person name="Berges H."/>
            <person name="Blanchet N."/>
            <person name="Boniface M.C."/>
            <person name="Brunel D."/>
            <person name="Catrice O."/>
            <person name="Chaidir N."/>
            <person name="Claudel C."/>
            <person name="Donnadieu C."/>
            <person name="Faraut T."/>
            <person name="Fievet G."/>
            <person name="Helmstetter N."/>
            <person name="King M."/>
            <person name="Knapp S.J."/>
            <person name="Lai Z."/>
            <person name="Le Paslier M.C."/>
            <person name="Lippi Y."/>
            <person name="Lorenzon L."/>
            <person name="Mandel J.R."/>
            <person name="Marage G."/>
            <person name="Marchand G."/>
            <person name="Marquand E."/>
            <person name="Bret-Mestries E."/>
            <person name="Morien E."/>
            <person name="Nambeesan S."/>
            <person name="Nguyen T."/>
            <person name="Pegot-Espagnet P."/>
            <person name="Pouilly N."/>
            <person name="Raftis F."/>
            <person name="Sallet E."/>
            <person name="Schiex T."/>
            <person name="Thomas J."/>
            <person name="Vandecasteele C."/>
            <person name="Vares D."/>
            <person name="Vear F."/>
            <person name="Vautrin S."/>
            <person name="Crespi M."/>
            <person name="Mangin B."/>
            <person name="Burke J.M."/>
            <person name="Salse J."/>
            <person name="Munos S."/>
            <person name="Vincourt P."/>
            <person name="Rieseberg L.H."/>
            <person name="Langlade N.B."/>
        </authorList>
    </citation>
    <scope>NUCLEOTIDE SEQUENCE [LARGE SCALE GENOMIC DNA]</scope>
    <source>
        <strain evidence="7">cv. SF193</strain>
    </source>
</reference>
<sequence length="227" mass="25041">MEVDTTLSPRVNSVQPSKTTAITNQATALVEAGVPVIRLSAGQPDFDTPAAGINAICEGYTKYTPNAGTMELRTAICKKLKAVHTSFASLPGMWERTLTVNGFSKLDILLVLNTSLLRVIKFKVRNPCFLSQMRSRVSTCDSRSGYHGFLSQTRSRVSTCTSRSGFHSSVRHFHGTKKSEPNQASGAYIFRPLKRDLGFLHALQDLAFTVRFDTSMEPKNLSQIRPL</sequence>
<comment type="cofactor">
    <cofactor evidence="1">
        <name>pyridoxal 5'-phosphate</name>
        <dbReference type="ChEBI" id="CHEBI:597326"/>
    </cofactor>
</comment>
<dbReference type="GO" id="GO:0008483">
    <property type="term" value="F:transaminase activity"/>
    <property type="evidence" value="ECO:0007669"/>
    <property type="project" value="UniProtKB-KW"/>
</dbReference>
<protein>
    <submittedName>
        <fullName evidence="6">Putative pyridoxal phosphate-dependent transferase</fullName>
    </submittedName>
</protein>
<evidence type="ECO:0000256" key="5">
    <source>
        <dbReference type="ARBA" id="ARBA00022898"/>
    </source>
</evidence>
<dbReference type="GO" id="GO:0006520">
    <property type="term" value="P:amino acid metabolic process"/>
    <property type="evidence" value="ECO:0007669"/>
    <property type="project" value="InterPro"/>
</dbReference>
<dbReference type="AlphaFoldDB" id="A0A251TZK6"/>
<keyword evidence="4 6" id="KW-0808">Transferase</keyword>
<organism evidence="6 7">
    <name type="scientific">Helianthus annuus</name>
    <name type="common">Common sunflower</name>
    <dbReference type="NCBI Taxonomy" id="4232"/>
    <lineage>
        <taxon>Eukaryota</taxon>
        <taxon>Viridiplantae</taxon>
        <taxon>Streptophyta</taxon>
        <taxon>Embryophyta</taxon>
        <taxon>Tracheophyta</taxon>
        <taxon>Spermatophyta</taxon>
        <taxon>Magnoliopsida</taxon>
        <taxon>eudicotyledons</taxon>
        <taxon>Gunneridae</taxon>
        <taxon>Pentapetalae</taxon>
        <taxon>asterids</taxon>
        <taxon>campanulids</taxon>
        <taxon>Asterales</taxon>
        <taxon>Asteraceae</taxon>
        <taxon>Asteroideae</taxon>
        <taxon>Heliantheae alliance</taxon>
        <taxon>Heliantheae</taxon>
        <taxon>Helianthus</taxon>
    </lineage>
</organism>
<dbReference type="EMBL" id="CM007898">
    <property type="protein sequence ID" value="OTG15421.1"/>
    <property type="molecule type" value="Genomic_DNA"/>
</dbReference>
<evidence type="ECO:0000256" key="4">
    <source>
        <dbReference type="ARBA" id="ARBA00022679"/>
    </source>
</evidence>
<dbReference type="InterPro" id="IPR015422">
    <property type="entry name" value="PyrdxlP-dep_Trfase_small"/>
</dbReference>
<dbReference type="STRING" id="4232.A0A251TZK6"/>
<dbReference type="Proteomes" id="UP000215914">
    <property type="component" value="Chromosome 9"/>
</dbReference>
<proteinExistence type="inferred from homology"/>
<evidence type="ECO:0000256" key="2">
    <source>
        <dbReference type="ARBA" id="ARBA00007441"/>
    </source>
</evidence>
<gene>
    <name evidence="6" type="ORF">HannXRQ_Chr09g0260221</name>
</gene>